<feature type="transmembrane region" description="Helical" evidence="7">
    <location>
        <begin position="329"/>
        <end position="350"/>
    </location>
</feature>
<feature type="transmembrane region" description="Helical" evidence="7">
    <location>
        <begin position="296"/>
        <end position="317"/>
    </location>
</feature>
<keyword evidence="4" id="KW-0378">Hydrolase</keyword>
<evidence type="ECO:0000256" key="7">
    <source>
        <dbReference type="SAM" id="Phobius"/>
    </source>
</evidence>
<dbReference type="PANTHER" id="PTHR39188:SF3">
    <property type="entry name" value="STAGE IV SPORULATION PROTEIN FB"/>
    <property type="match status" value="1"/>
</dbReference>
<keyword evidence="7" id="KW-1133">Transmembrane helix</keyword>
<evidence type="ECO:0000313" key="9">
    <source>
        <dbReference type="Proteomes" id="UP001230207"/>
    </source>
</evidence>
<evidence type="ECO:0000256" key="2">
    <source>
        <dbReference type="ARBA" id="ARBA00007931"/>
    </source>
</evidence>
<dbReference type="RefSeq" id="WP_307229337.1">
    <property type="nucleotide sequence ID" value="NZ_JAUSVF010000001.1"/>
</dbReference>
<keyword evidence="7" id="KW-0472">Membrane</keyword>
<keyword evidence="6" id="KW-0482">Metalloprotease</keyword>
<dbReference type="PANTHER" id="PTHR39188">
    <property type="entry name" value="MEMBRANE-ASSOCIATED ZINC METALLOPROTEASE M50B"/>
    <property type="match status" value="1"/>
</dbReference>
<accession>A0ABU0BQG4</accession>
<evidence type="ECO:0000256" key="6">
    <source>
        <dbReference type="ARBA" id="ARBA00023049"/>
    </source>
</evidence>
<evidence type="ECO:0000256" key="1">
    <source>
        <dbReference type="ARBA" id="ARBA00001947"/>
    </source>
</evidence>
<keyword evidence="9" id="KW-1185">Reference proteome</keyword>
<feature type="transmembrane region" description="Helical" evidence="7">
    <location>
        <begin position="191"/>
        <end position="224"/>
    </location>
</feature>
<organism evidence="8 9">
    <name type="scientific">Pararhizobium capsulatum DSM 1112</name>
    <dbReference type="NCBI Taxonomy" id="1121113"/>
    <lineage>
        <taxon>Bacteria</taxon>
        <taxon>Pseudomonadati</taxon>
        <taxon>Pseudomonadota</taxon>
        <taxon>Alphaproteobacteria</taxon>
        <taxon>Hyphomicrobiales</taxon>
        <taxon>Rhizobiaceae</taxon>
        <taxon>Rhizobium/Agrobacterium group</taxon>
        <taxon>Pararhizobium</taxon>
    </lineage>
</organism>
<sequence>MTAHLPAILLAVLNVLLIWLLMAVPVGRRKLTGRLRLAASADMVWEAVSPRGRFSAWHYNIISSLPVPGDSGLVEQRLTAPDRHGEPIKRVLRIDEQMDSNERRLVDVTVVEDSALDISFWKDFHELFILDDHGNGVVTLTIERTDRYRGLAFLIFRYFALQRELKALRHWIETGRSERVRMGFEHPLVQTLLAVLSTLILWPFFGITVTGLLLSALLTVVIVMHELGHMAAYRAFGHRSTRMIFVPLLGGVAIGGRPYNSLFEVASCALMGAGMSAFLVPVAIALHQAWGKGAGATSMLFFLLILGAFNLLNLLPMNRFDGGQVLRQVFPGSTSLAAGSFVVTGIVLSIGWRIGVPQLGLLAALAIFALLSLMGHRGVKPRHRLDDMTSCQRLVSGLGLYAALALHGYALVYATDRLFA</sequence>
<feature type="transmembrane region" description="Helical" evidence="7">
    <location>
        <begin position="236"/>
        <end position="256"/>
    </location>
</feature>
<feature type="transmembrane region" description="Helical" evidence="7">
    <location>
        <begin position="394"/>
        <end position="414"/>
    </location>
</feature>
<dbReference type="GO" id="GO:0006508">
    <property type="term" value="P:proteolysis"/>
    <property type="evidence" value="ECO:0007669"/>
    <property type="project" value="UniProtKB-KW"/>
</dbReference>
<gene>
    <name evidence="8" type="ORF">QO002_002127</name>
</gene>
<name>A0ABU0BQG4_9HYPH</name>
<dbReference type="EMBL" id="JAUSVF010000001">
    <property type="protein sequence ID" value="MDQ0319989.1"/>
    <property type="molecule type" value="Genomic_DNA"/>
</dbReference>
<protein>
    <submittedName>
        <fullName evidence="8">Zn-dependent protease</fullName>
    </submittedName>
</protein>
<dbReference type="Proteomes" id="UP001230207">
    <property type="component" value="Unassembled WGS sequence"/>
</dbReference>
<feature type="transmembrane region" description="Helical" evidence="7">
    <location>
        <begin position="356"/>
        <end position="373"/>
    </location>
</feature>
<proteinExistence type="inferred from homology"/>
<dbReference type="SUPFAM" id="SSF55961">
    <property type="entry name" value="Bet v1-like"/>
    <property type="match status" value="1"/>
</dbReference>
<feature type="transmembrane region" description="Helical" evidence="7">
    <location>
        <begin position="6"/>
        <end position="26"/>
    </location>
</feature>
<evidence type="ECO:0000256" key="3">
    <source>
        <dbReference type="ARBA" id="ARBA00022670"/>
    </source>
</evidence>
<comment type="caution">
    <text evidence="8">The sequence shown here is derived from an EMBL/GenBank/DDBJ whole genome shotgun (WGS) entry which is preliminary data.</text>
</comment>
<reference evidence="8 9" key="1">
    <citation type="submission" date="2023-07" db="EMBL/GenBank/DDBJ databases">
        <title>Genomic Encyclopedia of Type Strains, Phase IV (KMG-IV): sequencing the most valuable type-strain genomes for metagenomic binning, comparative biology and taxonomic classification.</title>
        <authorList>
            <person name="Goeker M."/>
        </authorList>
    </citation>
    <scope>NUCLEOTIDE SEQUENCE [LARGE SCALE GENOMIC DNA]</scope>
    <source>
        <strain evidence="8 9">DSM 1112</strain>
    </source>
</reference>
<keyword evidence="3 8" id="KW-0645">Protease</keyword>
<evidence type="ECO:0000313" key="8">
    <source>
        <dbReference type="EMBL" id="MDQ0319989.1"/>
    </source>
</evidence>
<comment type="cofactor">
    <cofactor evidence="1">
        <name>Zn(2+)</name>
        <dbReference type="ChEBI" id="CHEBI:29105"/>
    </cofactor>
</comment>
<keyword evidence="7" id="KW-0812">Transmembrane</keyword>
<evidence type="ECO:0000256" key="4">
    <source>
        <dbReference type="ARBA" id="ARBA00022801"/>
    </source>
</evidence>
<dbReference type="GO" id="GO:0008233">
    <property type="term" value="F:peptidase activity"/>
    <property type="evidence" value="ECO:0007669"/>
    <property type="project" value="UniProtKB-KW"/>
</dbReference>
<feature type="transmembrane region" description="Helical" evidence="7">
    <location>
        <begin position="268"/>
        <end position="290"/>
    </location>
</feature>
<comment type="similarity">
    <text evidence="2">Belongs to the peptidase M50B family.</text>
</comment>
<evidence type="ECO:0000256" key="5">
    <source>
        <dbReference type="ARBA" id="ARBA00022833"/>
    </source>
</evidence>
<keyword evidence="5" id="KW-0862">Zinc</keyword>